<organism evidence="2 3">
    <name type="scientific">Eschrichtius robustus</name>
    <name type="common">California gray whale</name>
    <name type="synonym">Eschrichtius gibbosus</name>
    <dbReference type="NCBI Taxonomy" id="9764"/>
    <lineage>
        <taxon>Eukaryota</taxon>
        <taxon>Metazoa</taxon>
        <taxon>Chordata</taxon>
        <taxon>Craniata</taxon>
        <taxon>Vertebrata</taxon>
        <taxon>Euteleostomi</taxon>
        <taxon>Mammalia</taxon>
        <taxon>Eutheria</taxon>
        <taxon>Laurasiatheria</taxon>
        <taxon>Artiodactyla</taxon>
        <taxon>Whippomorpha</taxon>
        <taxon>Cetacea</taxon>
        <taxon>Mysticeti</taxon>
        <taxon>Eschrichtiidae</taxon>
        <taxon>Eschrichtius</taxon>
    </lineage>
</organism>
<dbReference type="AlphaFoldDB" id="A0AB34GGF8"/>
<dbReference type="Proteomes" id="UP001159641">
    <property type="component" value="Unassembled WGS sequence"/>
</dbReference>
<dbReference type="InterPro" id="IPR036116">
    <property type="entry name" value="FN3_sf"/>
</dbReference>
<comment type="caution">
    <text evidence="2">The sequence shown here is derived from an EMBL/GenBank/DDBJ whole genome shotgun (WGS) entry which is preliminary data.</text>
</comment>
<dbReference type="PROSITE" id="PS50853">
    <property type="entry name" value="FN3"/>
    <property type="match status" value="1"/>
</dbReference>
<dbReference type="InterPro" id="IPR003961">
    <property type="entry name" value="FN3_dom"/>
</dbReference>
<dbReference type="SUPFAM" id="SSF49265">
    <property type="entry name" value="Fibronectin type III"/>
    <property type="match status" value="1"/>
</dbReference>
<sequence>MGSQASCSPPTAPLAPIELPVSMQAGSAVVSLARASGRLGHGMCHAPLSEAGPLSWEQPLALGQAHLVLRDLTPGRNLSLSVLCPAGPLQASTHPVLLPVEPDPVEDVRCQPEATRLALAWMVPKGDVDTCLVVAEQLAAGGDAHLVFQANTSGDALLLSRLEPATSYRLSLSVRGRNGLWSRAATVVCATAAEAESSLSRCHILVTLLPGAPGSSRALSLCLQTPVLSVPD</sequence>
<reference evidence="2 3" key="1">
    <citation type="submission" date="2022-11" db="EMBL/GenBank/DDBJ databases">
        <title>Whole genome sequence of Eschrichtius robustus ER-17-0199.</title>
        <authorList>
            <person name="Bruniche-Olsen A."/>
            <person name="Black A.N."/>
            <person name="Fields C.J."/>
            <person name="Walden K."/>
            <person name="Dewoody J.A."/>
        </authorList>
    </citation>
    <scope>NUCLEOTIDE SEQUENCE [LARGE SCALE GENOMIC DNA]</scope>
    <source>
        <strain evidence="2">ER-17-0199</strain>
        <tissue evidence="2">Blubber</tissue>
    </source>
</reference>
<gene>
    <name evidence="2" type="ORF">J1605_013493</name>
</gene>
<name>A0AB34GGF8_ESCRO</name>
<evidence type="ECO:0000313" key="2">
    <source>
        <dbReference type="EMBL" id="KAJ8778524.1"/>
    </source>
</evidence>
<evidence type="ECO:0000259" key="1">
    <source>
        <dbReference type="PROSITE" id="PS50853"/>
    </source>
</evidence>
<feature type="domain" description="Fibronectin type-III" evidence="1">
    <location>
        <begin position="101"/>
        <end position="195"/>
    </location>
</feature>
<protein>
    <recommendedName>
        <fullName evidence="1">Fibronectin type-III domain-containing protein</fullName>
    </recommendedName>
</protein>
<dbReference type="EMBL" id="JAIQCJ010002242">
    <property type="protein sequence ID" value="KAJ8778524.1"/>
    <property type="molecule type" value="Genomic_DNA"/>
</dbReference>
<accession>A0AB34GGF8</accession>
<proteinExistence type="predicted"/>
<evidence type="ECO:0000313" key="3">
    <source>
        <dbReference type="Proteomes" id="UP001159641"/>
    </source>
</evidence>
<keyword evidence="3" id="KW-1185">Reference proteome</keyword>